<name>W6UFE2_ECHGR</name>
<reference evidence="1 2" key="1">
    <citation type="journal article" date="2013" name="Nat. Genet.">
        <title>The genome of the hydatid tapeworm Echinococcus granulosus.</title>
        <authorList>
            <person name="Zheng H."/>
            <person name="Zhang W."/>
            <person name="Zhang L."/>
            <person name="Zhang Z."/>
            <person name="Li J."/>
            <person name="Lu G."/>
            <person name="Zhu Y."/>
            <person name="Wang Y."/>
            <person name="Huang Y."/>
            <person name="Liu J."/>
            <person name="Kang H."/>
            <person name="Chen J."/>
            <person name="Wang L."/>
            <person name="Chen A."/>
            <person name="Yu S."/>
            <person name="Gao Z."/>
            <person name="Jin L."/>
            <person name="Gu W."/>
            <person name="Wang Z."/>
            <person name="Zhao L."/>
            <person name="Shi B."/>
            <person name="Wen H."/>
            <person name="Lin R."/>
            <person name="Jones M.K."/>
            <person name="Brejova B."/>
            <person name="Vinar T."/>
            <person name="Zhao G."/>
            <person name="McManus D.P."/>
            <person name="Chen Z."/>
            <person name="Zhou Y."/>
            <person name="Wang S."/>
        </authorList>
    </citation>
    <scope>NUCLEOTIDE SEQUENCE [LARGE SCALE GENOMIC DNA]</scope>
</reference>
<evidence type="ECO:0000313" key="2">
    <source>
        <dbReference type="Proteomes" id="UP000019149"/>
    </source>
</evidence>
<dbReference type="EMBL" id="APAU02000041">
    <property type="protein sequence ID" value="EUB59596.1"/>
    <property type="molecule type" value="Genomic_DNA"/>
</dbReference>
<dbReference type="RefSeq" id="XP_024350792.1">
    <property type="nucleotide sequence ID" value="XM_024494744.1"/>
</dbReference>
<keyword evidence="2" id="KW-1185">Reference proteome</keyword>
<accession>W6UFE2</accession>
<sequence length="131" mass="15522">MIVTFIYAETNDTIGLSNYIFGRQADIIITEFYHLIYKHTIAKELGEWLTYVVIHYLFISFEDLAGWLSYLFCYKNHFPPASHLRICYRLNNSHIGKIINHTLSWGLELETHFSFFSTPNAEFWCEICQLK</sequence>
<gene>
    <name evidence="1" type="ORF">EGR_05495</name>
</gene>
<proteinExistence type="predicted"/>
<dbReference type="KEGG" id="egl:EGR_05495"/>
<organism evidence="1 2">
    <name type="scientific">Echinococcus granulosus</name>
    <name type="common">Hydatid tapeworm</name>
    <dbReference type="NCBI Taxonomy" id="6210"/>
    <lineage>
        <taxon>Eukaryota</taxon>
        <taxon>Metazoa</taxon>
        <taxon>Spiralia</taxon>
        <taxon>Lophotrochozoa</taxon>
        <taxon>Platyhelminthes</taxon>
        <taxon>Cestoda</taxon>
        <taxon>Eucestoda</taxon>
        <taxon>Cyclophyllidea</taxon>
        <taxon>Taeniidae</taxon>
        <taxon>Echinococcus</taxon>
        <taxon>Echinococcus granulosus group</taxon>
    </lineage>
</organism>
<dbReference type="Proteomes" id="UP000019149">
    <property type="component" value="Unassembled WGS sequence"/>
</dbReference>
<dbReference type="CTD" id="36341210"/>
<comment type="caution">
    <text evidence="1">The sequence shown here is derived from an EMBL/GenBank/DDBJ whole genome shotgun (WGS) entry which is preliminary data.</text>
</comment>
<evidence type="ECO:0000313" key="1">
    <source>
        <dbReference type="EMBL" id="EUB59596.1"/>
    </source>
</evidence>
<dbReference type="GeneID" id="36341210"/>
<protein>
    <submittedName>
        <fullName evidence="1">Uncharacterized protein</fullName>
    </submittedName>
</protein>
<dbReference type="AlphaFoldDB" id="W6UFE2"/>